<protein>
    <recommendedName>
        <fullName evidence="8">Major facilitator superfamily (MFS) profile domain-containing protein</fullName>
    </recommendedName>
</protein>
<feature type="transmembrane region" description="Helical" evidence="7">
    <location>
        <begin position="306"/>
        <end position="331"/>
    </location>
</feature>
<feature type="transmembrane region" description="Helical" evidence="7">
    <location>
        <begin position="278"/>
        <end position="300"/>
    </location>
</feature>
<keyword evidence="5 7" id="KW-1133">Transmembrane helix</keyword>
<feature type="transmembrane region" description="Helical" evidence="7">
    <location>
        <begin position="343"/>
        <end position="366"/>
    </location>
</feature>
<dbReference type="InterPro" id="IPR036259">
    <property type="entry name" value="MFS_trans_sf"/>
</dbReference>
<sequence>MNRNLVLLLSGQLISQIGDKFHMLAVAFLVLKTTGSPAKMGLVLFCSVFPGMLLGFISGAFLDRYNRKTIIIGADLARGLIVSSVSVLFYFGALSFPILITAQLLLSVCTAFFDPAIPAIIPQIVKRGQLTRANSQTQFVSGISTIVGPTLGGLTMAWAGYLPVFIINAGSYLFSAGFESFIRLPALEHRASGQTKIVDDIIEGCRYVYRRNCLMVILIMVGVIHFFVGSIEAVIPVLATDLKGGSAENIGFIQTFFGLGSVIAALFISIRNIKDNEVLFLFGSVFIVGLLLFLIGVIHMSGIRMVMPFLILFLAVGGSIIFAGTSFRSILQKEVDDMMMGRVFGFVSSVGNISIPLAILIFGILMEYIPHNAILATSGLILLPTSILAYLKYTETLSEQQQGKSIV</sequence>
<keyword evidence="3" id="KW-1003">Cell membrane</keyword>
<dbReference type="InterPro" id="IPR020846">
    <property type="entry name" value="MFS_dom"/>
</dbReference>
<dbReference type="InterPro" id="IPR010290">
    <property type="entry name" value="TM_effector"/>
</dbReference>
<reference evidence="9" key="1">
    <citation type="journal article" date="2015" name="Nature">
        <title>Complex archaea that bridge the gap between prokaryotes and eukaryotes.</title>
        <authorList>
            <person name="Spang A."/>
            <person name="Saw J.H."/>
            <person name="Jorgensen S.L."/>
            <person name="Zaremba-Niedzwiedzka K."/>
            <person name="Martijn J."/>
            <person name="Lind A.E."/>
            <person name="van Eijk R."/>
            <person name="Schleper C."/>
            <person name="Guy L."/>
            <person name="Ettema T.J."/>
        </authorList>
    </citation>
    <scope>NUCLEOTIDE SEQUENCE</scope>
</reference>
<feature type="transmembrane region" description="Helical" evidence="7">
    <location>
        <begin position="216"/>
        <end position="239"/>
    </location>
</feature>
<feature type="transmembrane region" description="Helical" evidence="7">
    <location>
        <begin position="251"/>
        <end position="271"/>
    </location>
</feature>
<feature type="domain" description="Major facilitator superfamily (MFS) profile" evidence="8">
    <location>
        <begin position="1"/>
        <end position="397"/>
    </location>
</feature>
<dbReference type="GO" id="GO:0005886">
    <property type="term" value="C:plasma membrane"/>
    <property type="evidence" value="ECO:0007669"/>
    <property type="project" value="UniProtKB-SubCell"/>
</dbReference>
<evidence type="ECO:0000256" key="3">
    <source>
        <dbReference type="ARBA" id="ARBA00022475"/>
    </source>
</evidence>
<evidence type="ECO:0000256" key="1">
    <source>
        <dbReference type="ARBA" id="ARBA00004651"/>
    </source>
</evidence>
<comment type="caution">
    <text evidence="9">The sequence shown here is derived from an EMBL/GenBank/DDBJ whole genome shotgun (WGS) entry which is preliminary data.</text>
</comment>
<dbReference type="GO" id="GO:0022857">
    <property type="term" value="F:transmembrane transporter activity"/>
    <property type="evidence" value="ECO:0007669"/>
    <property type="project" value="InterPro"/>
</dbReference>
<dbReference type="InterPro" id="IPR022324">
    <property type="entry name" value="Bacilysin_exporter_BacE_put"/>
</dbReference>
<proteinExistence type="predicted"/>
<dbReference type="AlphaFoldDB" id="A0A0F9C3I4"/>
<evidence type="ECO:0000256" key="2">
    <source>
        <dbReference type="ARBA" id="ARBA00022448"/>
    </source>
</evidence>
<evidence type="ECO:0000259" key="8">
    <source>
        <dbReference type="PROSITE" id="PS50850"/>
    </source>
</evidence>
<dbReference type="CDD" id="cd06173">
    <property type="entry name" value="MFS_MefA_like"/>
    <property type="match status" value="1"/>
</dbReference>
<keyword evidence="2" id="KW-0813">Transport</keyword>
<comment type="subcellular location">
    <subcellularLocation>
        <location evidence="1">Cell membrane</location>
        <topology evidence="1">Multi-pass membrane protein</topology>
    </subcellularLocation>
</comment>
<evidence type="ECO:0000256" key="6">
    <source>
        <dbReference type="ARBA" id="ARBA00023136"/>
    </source>
</evidence>
<dbReference type="Pfam" id="PF05977">
    <property type="entry name" value="MFS_3"/>
    <property type="match status" value="1"/>
</dbReference>
<keyword evidence="4 7" id="KW-0812">Transmembrane</keyword>
<evidence type="ECO:0000256" key="7">
    <source>
        <dbReference type="SAM" id="Phobius"/>
    </source>
</evidence>
<dbReference type="EMBL" id="LAZR01034992">
    <property type="protein sequence ID" value="KKL28729.1"/>
    <property type="molecule type" value="Genomic_DNA"/>
</dbReference>
<dbReference type="PANTHER" id="PTHR23513:SF6">
    <property type="entry name" value="MAJOR FACILITATOR SUPERFAMILY ASSOCIATED DOMAIN-CONTAINING PROTEIN"/>
    <property type="match status" value="1"/>
</dbReference>
<dbReference type="PRINTS" id="PR01988">
    <property type="entry name" value="EXPORTERBACE"/>
</dbReference>
<organism evidence="9">
    <name type="scientific">marine sediment metagenome</name>
    <dbReference type="NCBI Taxonomy" id="412755"/>
    <lineage>
        <taxon>unclassified sequences</taxon>
        <taxon>metagenomes</taxon>
        <taxon>ecological metagenomes</taxon>
    </lineage>
</organism>
<accession>A0A0F9C3I4</accession>
<evidence type="ECO:0000256" key="5">
    <source>
        <dbReference type="ARBA" id="ARBA00022989"/>
    </source>
</evidence>
<dbReference type="SUPFAM" id="SSF103473">
    <property type="entry name" value="MFS general substrate transporter"/>
    <property type="match status" value="1"/>
</dbReference>
<dbReference type="Gene3D" id="1.20.1250.20">
    <property type="entry name" value="MFS general substrate transporter like domains"/>
    <property type="match status" value="1"/>
</dbReference>
<feature type="transmembrane region" description="Helical" evidence="7">
    <location>
        <begin position="372"/>
        <end position="391"/>
    </location>
</feature>
<evidence type="ECO:0000256" key="4">
    <source>
        <dbReference type="ARBA" id="ARBA00022692"/>
    </source>
</evidence>
<keyword evidence="6 7" id="KW-0472">Membrane</keyword>
<evidence type="ECO:0000313" key="9">
    <source>
        <dbReference type="EMBL" id="KKL28729.1"/>
    </source>
</evidence>
<name>A0A0F9C3I4_9ZZZZ</name>
<feature type="transmembrane region" description="Helical" evidence="7">
    <location>
        <begin position="42"/>
        <end position="62"/>
    </location>
</feature>
<dbReference type="PROSITE" id="PS50850">
    <property type="entry name" value="MFS"/>
    <property type="match status" value="1"/>
</dbReference>
<dbReference type="PANTHER" id="PTHR23513">
    <property type="entry name" value="INTEGRAL MEMBRANE EFFLUX PROTEIN-RELATED"/>
    <property type="match status" value="1"/>
</dbReference>
<gene>
    <name evidence="9" type="ORF">LCGC14_2372220</name>
</gene>
<feature type="transmembrane region" description="Helical" evidence="7">
    <location>
        <begin position="165"/>
        <end position="182"/>
    </location>
</feature>